<dbReference type="RefSeq" id="WP_054935962.1">
    <property type="nucleotide sequence ID" value="NZ_PVXL01000019.1"/>
</dbReference>
<organism evidence="1 2">
    <name type="scientific">Neomoorella stamsii</name>
    <dbReference type="NCBI Taxonomy" id="1266720"/>
    <lineage>
        <taxon>Bacteria</taxon>
        <taxon>Bacillati</taxon>
        <taxon>Bacillota</taxon>
        <taxon>Clostridia</taxon>
        <taxon>Neomoorellales</taxon>
        <taxon>Neomoorellaceae</taxon>
        <taxon>Neomoorella</taxon>
    </lineage>
</organism>
<dbReference type="EMBL" id="PVXL01000019">
    <property type="protein sequence ID" value="PRR76751.1"/>
    <property type="molecule type" value="Genomic_DNA"/>
</dbReference>
<dbReference type="AlphaFoldDB" id="A0A9X7J6F0"/>
<name>A0A9X7J6F0_9FIRM</name>
<gene>
    <name evidence="1" type="ORF">MOST_03950</name>
</gene>
<protein>
    <submittedName>
        <fullName evidence="1">Uncharacterized protein</fullName>
    </submittedName>
</protein>
<comment type="caution">
    <text evidence="1">The sequence shown here is derived from an EMBL/GenBank/DDBJ whole genome shotgun (WGS) entry which is preliminary data.</text>
</comment>
<accession>A0A9X7J6F0</accession>
<evidence type="ECO:0000313" key="1">
    <source>
        <dbReference type="EMBL" id="PRR76751.1"/>
    </source>
</evidence>
<proteinExistence type="predicted"/>
<evidence type="ECO:0000313" key="2">
    <source>
        <dbReference type="Proteomes" id="UP000239430"/>
    </source>
</evidence>
<keyword evidence="2" id="KW-1185">Reference proteome</keyword>
<reference evidence="1 2" key="1">
    <citation type="submission" date="2018-03" db="EMBL/GenBank/DDBJ databases">
        <title>Genome sequence of Moorella stamsii DSM 26217.</title>
        <authorList>
            <person name="Poehlein A."/>
            <person name="Daniel R."/>
        </authorList>
    </citation>
    <scope>NUCLEOTIDE SEQUENCE [LARGE SCALE GENOMIC DNA]</scope>
    <source>
        <strain evidence="2">DSM 26217</strain>
    </source>
</reference>
<dbReference type="Proteomes" id="UP000239430">
    <property type="component" value="Unassembled WGS sequence"/>
</dbReference>
<sequence>MFKNRMRVEPTPERVYALCRLVARSPIPKNRLREMLEPNWIEKDPNNFPLTYSAARELELISEVDERVRLNVSADVFNSFASYRRFTAQQALKDRESVFFRFTAWYLSQNDNYFYYTNVDELAIRLGRDFDNDKVDDIAIRGWRFWASFFGIGVLHNLFLIPNMFVRLHDALILDKDRENPFPRNVKVPFSMFVSWLKENCPESVHNLDSHDLCLGLSSGLRMLHDRDMVQLIYNPDSAEKWNLYPMFTHEITKDVTDILVKI</sequence>